<keyword evidence="8" id="KW-0648">Protein biosynthesis</keyword>
<dbReference type="CDD" id="cd00773">
    <property type="entry name" value="HisRS-like_core"/>
    <property type="match status" value="1"/>
</dbReference>
<name>A0A562WJD3_9ACTN</name>
<dbReference type="AlphaFoldDB" id="A0A562WJD3"/>
<keyword evidence="8" id="KW-0436">Ligase</keyword>
<dbReference type="PIRSF" id="PIRSF001549">
    <property type="entry name" value="His-tRNA_synth"/>
    <property type="match status" value="1"/>
</dbReference>
<dbReference type="PANTHER" id="PTHR43707">
    <property type="entry name" value="HISTIDYL-TRNA SYNTHETASE"/>
    <property type="match status" value="1"/>
</dbReference>
<dbReference type="OrthoDB" id="9800814at2"/>
<dbReference type="GO" id="GO:0005524">
    <property type="term" value="F:ATP binding"/>
    <property type="evidence" value="ECO:0007669"/>
    <property type="project" value="UniProtKB-UniRule"/>
</dbReference>
<dbReference type="NCBIfam" id="TIGR00442">
    <property type="entry name" value="hisS"/>
    <property type="match status" value="1"/>
</dbReference>
<gene>
    <name evidence="8" type="primary">hisS</name>
    <name evidence="11" type="ORF">JD81_03833</name>
</gene>
<evidence type="ECO:0000256" key="6">
    <source>
        <dbReference type="ARBA" id="ARBA00023146"/>
    </source>
</evidence>
<dbReference type="InterPro" id="IPR041715">
    <property type="entry name" value="HisRS-like_core"/>
</dbReference>
<dbReference type="PROSITE" id="PS50862">
    <property type="entry name" value="AA_TRNA_LIGASE_II"/>
    <property type="match status" value="1"/>
</dbReference>
<dbReference type="PANTHER" id="PTHR43707:SF1">
    <property type="entry name" value="HISTIDINE--TRNA LIGASE, MITOCHONDRIAL-RELATED"/>
    <property type="match status" value="1"/>
</dbReference>
<dbReference type="InterPro" id="IPR004516">
    <property type="entry name" value="HisRS/HisZ"/>
</dbReference>
<evidence type="ECO:0000256" key="5">
    <source>
        <dbReference type="ARBA" id="ARBA00022840"/>
    </source>
</evidence>
<feature type="binding site" evidence="9">
    <location>
        <position position="266"/>
    </location>
    <ligand>
        <name>L-histidine</name>
        <dbReference type="ChEBI" id="CHEBI:57595"/>
    </ligand>
</feature>
<organism evidence="11 12">
    <name type="scientific">Micromonospora sagamiensis</name>
    <dbReference type="NCBI Taxonomy" id="47875"/>
    <lineage>
        <taxon>Bacteria</taxon>
        <taxon>Bacillati</taxon>
        <taxon>Actinomycetota</taxon>
        <taxon>Actinomycetes</taxon>
        <taxon>Micromonosporales</taxon>
        <taxon>Micromonosporaceae</taxon>
        <taxon>Micromonospora</taxon>
    </lineage>
</organism>
<dbReference type="SUPFAM" id="SSF52954">
    <property type="entry name" value="Class II aaRS ABD-related"/>
    <property type="match status" value="1"/>
</dbReference>
<keyword evidence="5 8" id="KW-0067">ATP-binding</keyword>
<dbReference type="Gene3D" id="3.40.50.800">
    <property type="entry name" value="Anticodon-binding domain"/>
    <property type="match status" value="1"/>
</dbReference>
<dbReference type="Gene3D" id="3.30.930.10">
    <property type="entry name" value="Bira Bifunctional Protein, Domain 2"/>
    <property type="match status" value="1"/>
</dbReference>
<evidence type="ECO:0000256" key="2">
    <source>
        <dbReference type="ARBA" id="ARBA00011738"/>
    </source>
</evidence>
<feature type="binding site" evidence="9">
    <location>
        <begin position="270"/>
        <end position="271"/>
    </location>
    <ligand>
        <name>L-histidine</name>
        <dbReference type="ChEBI" id="CHEBI:57595"/>
    </ligand>
</feature>
<feature type="binding site" evidence="9">
    <location>
        <position position="127"/>
    </location>
    <ligand>
        <name>L-histidine</name>
        <dbReference type="ChEBI" id="CHEBI:57595"/>
    </ligand>
</feature>
<evidence type="ECO:0000256" key="9">
    <source>
        <dbReference type="PIRSR" id="PIRSR001549-1"/>
    </source>
</evidence>
<feature type="binding site" evidence="9">
    <location>
        <position position="113"/>
    </location>
    <ligand>
        <name>L-histidine</name>
        <dbReference type="ChEBI" id="CHEBI:57595"/>
    </ligand>
</feature>
<evidence type="ECO:0000313" key="12">
    <source>
        <dbReference type="Proteomes" id="UP000319728"/>
    </source>
</evidence>
<evidence type="ECO:0000256" key="3">
    <source>
        <dbReference type="ARBA" id="ARBA00022490"/>
    </source>
</evidence>
<dbReference type="Pfam" id="PF03129">
    <property type="entry name" value="HGTP_anticodon"/>
    <property type="match status" value="1"/>
</dbReference>
<dbReference type="EMBL" id="VLLP01000001">
    <property type="protein sequence ID" value="TWJ30295.1"/>
    <property type="molecule type" value="Genomic_DNA"/>
</dbReference>
<feature type="binding site" evidence="9">
    <location>
        <position position="131"/>
    </location>
    <ligand>
        <name>L-histidine</name>
        <dbReference type="ChEBI" id="CHEBI:57595"/>
    </ligand>
</feature>
<dbReference type="InterPro" id="IPR006195">
    <property type="entry name" value="aa-tRNA-synth_II"/>
</dbReference>
<dbReference type="EC" id="6.1.1.21" evidence="8"/>
<keyword evidence="4 8" id="KW-0547">Nucleotide-binding</keyword>
<evidence type="ECO:0000256" key="1">
    <source>
        <dbReference type="ARBA" id="ARBA00008226"/>
    </source>
</evidence>
<dbReference type="InterPro" id="IPR015807">
    <property type="entry name" value="His-tRNA-ligase"/>
</dbReference>
<comment type="catalytic activity">
    <reaction evidence="7 8">
        <text>tRNA(His) + L-histidine + ATP = L-histidyl-tRNA(His) + AMP + diphosphate + H(+)</text>
        <dbReference type="Rhea" id="RHEA:17313"/>
        <dbReference type="Rhea" id="RHEA-COMP:9665"/>
        <dbReference type="Rhea" id="RHEA-COMP:9689"/>
        <dbReference type="ChEBI" id="CHEBI:15378"/>
        <dbReference type="ChEBI" id="CHEBI:30616"/>
        <dbReference type="ChEBI" id="CHEBI:33019"/>
        <dbReference type="ChEBI" id="CHEBI:57595"/>
        <dbReference type="ChEBI" id="CHEBI:78442"/>
        <dbReference type="ChEBI" id="CHEBI:78527"/>
        <dbReference type="ChEBI" id="CHEBI:456215"/>
        <dbReference type="EC" id="6.1.1.21"/>
    </reaction>
</comment>
<dbReference type="SUPFAM" id="SSF55681">
    <property type="entry name" value="Class II aaRS and biotin synthetases"/>
    <property type="match status" value="1"/>
</dbReference>
<feature type="binding site" evidence="9">
    <location>
        <begin position="83"/>
        <end position="85"/>
    </location>
    <ligand>
        <name>L-histidine</name>
        <dbReference type="ChEBI" id="CHEBI:57595"/>
    </ligand>
</feature>
<evidence type="ECO:0000256" key="7">
    <source>
        <dbReference type="ARBA" id="ARBA00047639"/>
    </source>
</evidence>
<dbReference type="GO" id="GO:0005737">
    <property type="term" value="C:cytoplasm"/>
    <property type="evidence" value="ECO:0007669"/>
    <property type="project" value="UniProtKB-SubCell"/>
</dbReference>
<dbReference type="InterPro" id="IPR004154">
    <property type="entry name" value="Anticodon-bd"/>
</dbReference>
<keyword evidence="6 8" id="KW-0030">Aminoacyl-tRNA synthetase</keyword>
<protein>
    <recommendedName>
        <fullName evidence="8">Histidine--tRNA ligase</fullName>
        <ecNumber evidence="8">6.1.1.21</ecNumber>
    </recommendedName>
    <alternativeName>
        <fullName evidence="8">Histidyl-tRNA synthetase</fullName>
        <shortName evidence="8">HisRS</shortName>
    </alternativeName>
</protein>
<comment type="similarity">
    <text evidence="1 8">Belongs to the class-II aminoacyl-tRNA synthetase family.</text>
</comment>
<keyword evidence="12" id="KW-1185">Reference proteome</keyword>
<dbReference type="InterPro" id="IPR045864">
    <property type="entry name" value="aa-tRNA-synth_II/BPL/LPL"/>
</dbReference>
<dbReference type="GO" id="GO:0006427">
    <property type="term" value="P:histidyl-tRNA aminoacylation"/>
    <property type="evidence" value="ECO:0007669"/>
    <property type="project" value="UniProtKB-UniRule"/>
</dbReference>
<proteinExistence type="inferred from homology"/>
<evidence type="ECO:0000256" key="8">
    <source>
        <dbReference type="HAMAP-Rule" id="MF_00127"/>
    </source>
</evidence>
<dbReference type="InterPro" id="IPR036621">
    <property type="entry name" value="Anticodon-bd_dom_sf"/>
</dbReference>
<dbReference type="Pfam" id="PF13393">
    <property type="entry name" value="tRNA-synt_His"/>
    <property type="match status" value="1"/>
</dbReference>
<evidence type="ECO:0000259" key="10">
    <source>
        <dbReference type="PROSITE" id="PS50862"/>
    </source>
</evidence>
<dbReference type="Proteomes" id="UP000319728">
    <property type="component" value="Unassembled WGS sequence"/>
</dbReference>
<dbReference type="RefSeq" id="WP_145819022.1">
    <property type="nucleotide sequence ID" value="NZ_AP023438.1"/>
</dbReference>
<dbReference type="GO" id="GO:0004821">
    <property type="term" value="F:histidine-tRNA ligase activity"/>
    <property type="evidence" value="ECO:0007669"/>
    <property type="project" value="UniProtKB-UniRule"/>
</dbReference>
<comment type="caution">
    <text evidence="11">The sequence shown here is derived from an EMBL/GenBank/DDBJ whole genome shotgun (WGS) entry which is preliminary data.</text>
</comment>
<sequence length="437" mass="48328">MSQHLPTSPYRGTRDFLPAEMSVRTQVFHRLYEVIERYGFARYDGPILESAEIYEAKSGQEIADLQLYTLTDRGGRRLALRPEMTPSVARMIAANANKLQFPVRWYCHVNCHRYERPQRGRVREHWQINVDTFGSASPNVEIEIFELIHDMMAALGASRDMYVVRASDRVLLDGILTEMVGIPAEKVKTVAALIDRWDKYPHEQLLEEAAGIGVSPAQFDRLEEALSAGEKLLEAIPADVMQRSQLAKVLDGPGRELVTFDPFIVRGLAYYTSTVFEVFDRHPANSRALFGGGRYSDLVNLFSDAQIPGFGFGMGDVTLFDFLETHGILPEPLPEADVVVIPSQADLYEQAASVARILRGSGWRTSVPLEPRKLGKEISRADKTGARAIVIVGPSDWAAGNVVVRGMASGDQQTVTVDAVATAVAAQLDARAPEGQQ</sequence>
<evidence type="ECO:0000256" key="4">
    <source>
        <dbReference type="ARBA" id="ARBA00022741"/>
    </source>
</evidence>
<accession>A0A562WJD3</accession>
<evidence type="ECO:0000313" key="11">
    <source>
        <dbReference type="EMBL" id="TWJ30295.1"/>
    </source>
</evidence>
<reference evidence="11 12" key="1">
    <citation type="submission" date="2019-07" db="EMBL/GenBank/DDBJ databases">
        <title>R&amp;d 2014.</title>
        <authorList>
            <person name="Klenk H.-P."/>
        </authorList>
    </citation>
    <scope>NUCLEOTIDE SEQUENCE [LARGE SCALE GENOMIC DNA]</scope>
    <source>
        <strain evidence="11 12">DSM 43912</strain>
    </source>
</reference>
<comment type="subunit">
    <text evidence="2 8">Homodimer.</text>
</comment>
<dbReference type="HAMAP" id="MF_00127">
    <property type="entry name" value="His_tRNA_synth"/>
    <property type="match status" value="1"/>
</dbReference>
<keyword evidence="3 8" id="KW-0963">Cytoplasm</keyword>
<comment type="subcellular location">
    <subcellularLocation>
        <location evidence="8">Cytoplasm</location>
    </subcellularLocation>
</comment>
<feature type="domain" description="Aminoacyl-transfer RNA synthetases class-II family profile" evidence="10">
    <location>
        <begin position="1"/>
        <end position="330"/>
    </location>
</feature>